<organism evidence="4 5">
    <name type="scientific">Paraburkholderia acidicola</name>
    <dbReference type="NCBI Taxonomy" id="1912599"/>
    <lineage>
        <taxon>Bacteria</taxon>
        <taxon>Pseudomonadati</taxon>
        <taxon>Pseudomonadota</taxon>
        <taxon>Betaproteobacteria</taxon>
        <taxon>Burkholderiales</taxon>
        <taxon>Burkholderiaceae</taxon>
        <taxon>Paraburkholderia</taxon>
    </lineage>
</organism>
<proteinExistence type="predicted"/>
<dbReference type="RefSeq" id="WP_096725484.1">
    <property type="nucleotide sequence ID" value="NZ_MTZV01000006.1"/>
</dbReference>
<keyword evidence="1" id="KW-0175">Coiled coil</keyword>
<dbReference type="Gene3D" id="1.10.287.1490">
    <property type="match status" value="1"/>
</dbReference>
<comment type="caution">
    <text evidence="4">The sequence shown here is derived from an EMBL/GenBank/DDBJ whole genome shotgun (WGS) entry which is preliminary data.</text>
</comment>
<dbReference type="AlphaFoldDB" id="A0A2A4EPI5"/>
<dbReference type="InterPro" id="IPR011053">
    <property type="entry name" value="Single_hybrid_motif"/>
</dbReference>
<dbReference type="InterPro" id="IPR058982">
    <property type="entry name" value="Beta-barrel_AprE"/>
</dbReference>
<dbReference type="Gene3D" id="2.40.50.100">
    <property type="match status" value="1"/>
</dbReference>
<dbReference type="PANTHER" id="PTHR30386">
    <property type="entry name" value="MEMBRANE FUSION SUBUNIT OF EMRAB-TOLC MULTIDRUG EFFLUX PUMP"/>
    <property type="match status" value="1"/>
</dbReference>
<accession>A0A2A4EPI5</accession>
<dbReference type="EMBL" id="MTZV01000006">
    <property type="protein sequence ID" value="PCE23553.1"/>
    <property type="molecule type" value="Genomic_DNA"/>
</dbReference>
<feature type="coiled-coil region" evidence="1">
    <location>
        <begin position="213"/>
        <end position="279"/>
    </location>
</feature>
<evidence type="ECO:0000313" key="5">
    <source>
        <dbReference type="Proteomes" id="UP000218022"/>
    </source>
</evidence>
<name>A0A2A4EPI5_9BURK</name>
<dbReference type="Proteomes" id="UP000218022">
    <property type="component" value="Unassembled WGS sequence"/>
</dbReference>
<feature type="domain" description="AprE-like beta-barrel" evidence="3">
    <location>
        <begin position="323"/>
        <end position="414"/>
    </location>
</feature>
<dbReference type="Pfam" id="PF26002">
    <property type="entry name" value="Beta-barrel_AprE"/>
    <property type="match status" value="1"/>
</dbReference>
<evidence type="ECO:0000256" key="1">
    <source>
        <dbReference type="SAM" id="Coils"/>
    </source>
</evidence>
<protein>
    <recommendedName>
        <fullName evidence="3">AprE-like beta-barrel domain-containing protein</fullName>
    </recommendedName>
</protein>
<dbReference type="InterPro" id="IPR050739">
    <property type="entry name" value="MFP"/>
</dbReference>
<sequence>MTKNPIQKTAVERLADKDGETVTPLFRLAALEHRQQQWLGDVVLTGSSQQLGTSVVLFAIAVSIGLFLVFGEYTRKEEVQGRVTLNDGPADVFAPVMGTVVRQLVHEGEQVKAGQPLLVLSTDRTIASGSSRESMGVSLRARRSSLEDARQQQKTVLDEETRALKERIADLDTAIRHLDAEIAGTGSRYDLSLTNNRRFEQLRSEDIVSQSELEQHQQESLTQQTALEDLRKQRSSSQSELAQLRADLANAPLKEQNTLAEIQRQIFELDSEIADNESNRQITIPARVDGEVTSLLSRVGETVNPTTPLLSLLPRDGHFVVHLFAPSKAIGFVKVGNPVSLQYDAFPYEKFGQYTGHVSSISRTALSPGQLQSLIPGQTESLYRVAVDLDAQTVNAYGKQVPLQDGMSVQGDVQIDTRKLYEWVLEPLYALTRRS</sequence>
<dbReference type="PANTHER" id="PTHR30386:SF28">
    <property type="entry name" value="EXPORTED PROTEIN"/>
    <property type="match status" value="1"/>
</dbReference>
<dbReference type="SUPFAM" id="SSF51230">
    <property type="entry name" value="Single hybrid motif"/>
    <property type="match status" value="1"/>
</dbReference>
<keyword evidence="2" id="KW-1133">Transmembrane helix</keyword>
<keyword evidence="2" id="KW-0812">Transmembrane</keyword>
<feature type="transmembrane region" description="Helical" evidence="2">
    <location>
        <begin position="51"/>
        <end position="70"/>
    </location>
</feature>
<evidence type="ECO:0000259" key="3">
    <source>
        <dbReference type="Pfam" id="PF26002"/>
    </source>
</evidence>
<dbReference type="OrthoDB" id="9775513at2"/>
<reference evidence="4 5" key="1">
    <citation type="submission" date="2017-01" db="EMBL/GenBank/DDBJ databases">
        <title>Whole-Genome Shotgun Sequencing of Two beta-Proteobacterial Species in Search of the Bulgecin Biosynthetic Cluster.</title>
        <authorList>
            <person name="Horsman M.E."/>
            <person name="Marous D.R."/>
            <person name="Li R."/>
            <person name="Oliver R.A."/>
            <person name="Byun B."/>
            <person name="Emrich S.J."/>
            <person name="Boggess B."/>
            <person name="Townsend C.A."/>
            <person name="Mobashery S."/>
        </authorList>
    </citation>
    <scope>NUCLEOTIDE SEQUENCE [LARGE SCALE GENOMIC DNA]</scope>
    <source>
        <strain evidence="4 5">ATCC 31363</strain>
    </source>
</reference>
<dbReference type="Gene3D" id="2.40.30.170">
    <property type="match status" value="1"/>
</dbReference>
<evidence type="ECO:0000256" key="2">
    <source>
        <dbReference type="SAM" id="Phobius"/>
    </source>
</evidence>
<keyword evidence="2" id="KW-0472">Membrane</keyword>
<gene>
    <name evidence="4" type="ORF">BWP39_28135</name>
</gene>
<dbReference type="PRINTS" id="PR01490">
    <property type="entry name" value="RTXTOXIND"/>
</dbReference>
<evidence type="ECO:0000313" key="4">
    <source>
        <dbReference type="EMBL" id="PCE23553.1"/>
    </source>
</evidence>